<reference evidence="11 12" key="1">
    <citation type="submission" date="2016-12" db="EMBL/GenBank/DDBJ databases">
        <title>Candidatus Reconcilibacillus cellulovorans genome.</title>
        <authorList>
            <person name="Kolinko S."/>
            <person name="Wu Y.-W."/>
            <person name="Tachea F."/>
            <person name="Denzel E."/>
            <person name="Hiras J."/>
            <person name="Baecker N."/>
            <person name="Chan L.J."/>
            <person name="Eichorst S.A."/>
            <person name="Frey D."/>
            <person name="Adams P.D."/>
            <person name="Pray T."/>
            <person name="Tanjore D."/>
            <person name="Petzold C.J."/>
            <person name="Gladden J.M."/>
            <person name="Simmons B.A."/>
            <person name="Singer S.W."/>
        </authorList>
    </citation>
    <scope>NUCLEOTIDE SEQUENCE [LARGE SCALE GENOMIC DNA]</scope>
    <source>
        <strain evidence="11">JTherm</strain>
    </source>
</reference>
<dbReference type="PANTHER" id="PTHR43806:SF11">
    <property type="entry name" value="CEREVISIN-RELATED"/>
    <property type="match status" value="1"/>
</dbReference>
<comment type="caution">
    <text evidence="11">The sequence shown here is derived from an EMBL/GenBank/DDBJ whole genome shotgun (WGS) entry which is preliminary data.</text>
</comment>
<dbReference type="InterPro" id="IPR023828">
    <property type="entry name" value="Peptidase_S8_Ser-AS"/>
</dbReference>
<proteinExistence type="inferred from homology"/>
<feature type="region of interest" description="Disordered" evidence="9">
    <location>
        <begin position="185"/>
        <end position="206"/>
    </location>
</feature>
<dbReference type="InterPro" id="IPR036852">
    <property type="entry name" value="Peptidase_S8/S53_dom_sf"/>
</dbReference>
<evidence type="ECO:0000256" key="6">
    <source>
        <dbReference type="ARBA" id="ARBA00022825"/>
    </source>
</evidence>
<protein>
    <recommendedName>
        <fullName evidence="10">Peptidase S8/S53 domain-containing protein</fullName>
    </recommendedName>
</protein>
<keyword evidence="3" id="KW-0964">Secreted</keyword>
<dbReference type="InterPro" id="IPR050131">
    <property type="entry name" value="Peptidase_S8_subtilisin-like"/>
</dbReference>
<dbReference type="AlphaFoldDB" id="A0A2A6E009"/>
<dbReference type="InterPro" id="IPR015500">
    <property type="entry name" value="Peptidase_S8_subtilisin-rel"/>
</dbReference>
<evidence type="ECO:0000256" key="2">
    <source>
        <dbReference type="ARBA" id="ARBA00011073"/>
    </source>
</evidence>
<dbReference type="SUPFAM" id="SSF52743">
    <property type="entry name" value="Subtilisin-like"/>
    <property type="match status" value="1"/>
</dbReference>
<dbReference type="PROSITE" id="PS00136">
    <property type="entry name" value="SUBTILASE_ASP"/>
    <property type="match status" value="1"/>
</dbReference>
<dbReference type="GO" id="GO:0005576">
    <property type="term" value="C:extracellular region"/>
    <property type="evidence" value="ECO:0007669"/>
    <property type="project" value="UniProtKB-SubCell"/>
</dbReference>
<keyword evidence="4 7" id="KW-0645">Protease</keyword>
<dbReference type="CDD" id="cd07484">
    <property type="entry name" value="Peptidases_S8_Thermitase_like"/>
    <property type="match status" value="1"/>
</dbReference>
<feature type="active site" description="Charge relay system" evidence="7">
    <location>
        <position position="318"/>
    </location>
</feature>
<gene>
    <name evidence="11" type="ORF">BLM47_07895</name>
</gene>
<organism evidence="11 12">
    <name type="scientific">Candidatus Reconcilbacillus cellulovorans</name>
    <dbReference type="NCBI Taxonomy" id="1906605"/>
    <lineage>
        <taxon>Bacteria</taxon>
        <taxon>Bacillati</taxon>
        <taxon>Bacillota</taxon>
        <taxon>Bacilli</taxon>
        <taxon>Bacillales</taxon>
        <taxon>Paenibacillaceae</taxon>
        <taxon>Candidatus Reconcilbacillus</taxon>
    </lineage>
</organism>
<keyword evidence="6 7" id="KW-0720">Serine protease</keyword>
<name>A0A2A6E009_9BACL</name>
<accession>A0A2A6E009</accession>
<keyword evidence="5 7" id="KW-0378">Hydrolase</keyword>
<comment type="similarity">
    <text evidence="2 7 8">Belongs to the peptidase S8 family.</text>
</comment>
<evidence type="ECO:0000256" key="9">
    <source>
        <dbReference type="SAM" id="MobiDB-lite"/>
    </source>
</evidence>
<dbReference type="GO" id="GO:0006508">
    <property type="term" value="P:proteolysis"/>
    <property type="evidence" value="ECO:0007669"/>
    <property type="project" value="UniProtKB-KW"/>
</dbReference>
<feature type="domain" description="Peptidase S8/S53" evidence="10">
    <location>
        <begin position="310"/>
        <end position="553"/>
    </location>
</feature>
<feature type="active site" description="Charge relay system" evidence="7">
    <location>
        <position position="351"/>
    </location>
</feature>
<dbReference type="Pfam" id="PF00082">
    <property type="entry name" value="Peptidase_S8"/>
    <property type="match status" value="1"/>
</dbReference>
<evidence type="ECO:0000256" key="4">
    <source>
        <dbReference type="ARBA" id="ARBA00022670"/>
    </source>
</evidence>
<evidence type="ECO:0000259" key="10">
    <source>
        <dbReference type="Pfam" id="PF00082"/>
    </source>
</evidence>
<evidence type="ECO:0000256" key="7">
    <source>
        <dbReference type="PROSITE-ProRule" id="PRU01240"/>
    </source>
</evidence>
<dbReference type="PROSITE" id="PS00138">
    <property type="entry name" value="SUBTILASE_SER"/>
    <property type="match status" value="1"/>
</dbReference>
<dbReference type="PROSITE" id="PS00137">
    <property type="entry name" value="SUBTILASE_HIS"/>
    <property type="match status" value="1"/>
</dbReference>
<dbReference type="PRINTS" id="PR00723">
    <property type="entry name" value="SUBTILISIN"/>
</dbReference>
<dbReference type="InterPro" id="IPR023827">
    <property type="entry name" value="Peptidase_S8_Asp-AS"/>
</dbReference>
<evidence type="ECO:0000256" key="8">
    <source>
        <dbReference type="RuleBase" id="RU003355"/>
    </source>
</evidence>
<dbReference type="PROSITE" id="PS51892">
    <property type="entry name" value="SUBTILASE"/>
    <property type="match status" value="1"/>
</dbReference>
<dbReference type="Gene3D" id="3.40.50.200">
    <property type="entry name" value="Peptidase S8/S53 domain"/>
    <property type="match status" value="1"/>
</dbReference>
<evidence type="ECO:0000313" key="11">
    <source>
        <dbReference type="EMBL" id="PDO10272.1"/>
    </source>
</evidence>
<comment type="subcellular location">
    <subcellularLocation>
        <location evidence="1">Secreted</location>
    </subcellularLocation>
</comment>
<evidence type="ECO:0000313" key="12">
    <source>
        <dbReference type="Proteomes" id="UP000243688"/>
    </source>
</evidence>
<dbReference type="GO" id="GO:0004252">
    <property type="term" value="F:serine-type endopeptidase activity"/>
    <property type="evidence" value="ECO:0007669"/>
    <property type="project" value="UniProtKB-UniRule"/>
</dbReference>
<dbReference type="InterPro" id="IPR000209">
    <property type="entry name" value="Peptidase_S8/S53_dom"/>
</dbReference>
<feature type="active site" description="Charge relay system" evidence="7">
    <location>
        <position position="505"/>
    </location>
</feature>
<dbReference type="PANTHER" id="PTHR43806">
    <property type="entry name" value="PEPTIDASE S8"/>
    <property type="match status" value="1"/>
</dbReference>
<sequence>MNRRQKTIVPVVAAICAAAVGFVWTATRPNVRTASETEQRALRMAQVAEDVRLTGELCREQCRRHVRQAAEEASSSPEPIKTLQEWHIRRDDLPLLLWVPETGGENVRIGELDGRLADVVAPLLDEAGQALRQGRPYASPTVFDRNGDSYFVLAEPSGRRGGGLIAVSRQKIMSEIYRRQLRHLRLDPPPAPGDRRWKPQGSRPDSHYKTDELVVKFRRTPSATDLNRFRLEAGAQVVHQTGRIFVFRSDRLGAEKLRDYFLKTEIEYAEPHYLYETNEVVPNDSLYLRYQWNLPQIAADRGWDISKGSDDVLVAVVDTGVDRDHPDLNGRIRPGRNTIRPDAPPLDDVGHGTHVAGIISAIVNNATGIAGMSWNNPILPVKALDDTGAGSTLSVAQGIIWATDQGAKVINLSLGNYADSDFLHDAVRYAYERDVVLVAAVGNDNTDKPGYPAAYPEVLAVGATGPNRKKAAFSNYGDYLDVVAPGIGIASTYPNGRYAAMSGTSMASPHVAALAALIRSVNPRLTNAEVYDIIRRTADDLGPKGRDPYFGYGEINAQKALEEAVGRTAAPPASWAEWFARWLERLTQIF</sequence>
<evidence type="ECO:0000256" key="5">
    <source>
        <dbReference type="ARBA" id="ARBA00022801"/>
    </source>
</evidence>
<dbReference type="Proteomes" id="UP000243688">
    <property type="component" value="Unassembled WGS sequence"/>
</dbReference>
<dbReference type="EMBL" id="MOXJ01000016">
    <property type="protein sequence ID" value="PDO10272.1"/>
    <property type="molecule type" value="Genomic_DNA"/>
</dbReference>
<evidence type="ECO:0000256" key="1">
    <source>
        <dbReference type="ARBA" id="ARBA00004613"/>
    </source>
</evidence>
<evidence type="ECO:0000256" key="3">
    <source>
        <dbReference type="ARBA" id="ARBA00022525"/>
    </source>
</evidence>
<dbReference type="InterPro" id="IPR022398">
    <property type="entry name" value="Peptidase_S8_His-AS"/>
</dbReference>
<dbReference type="InterPro" id="IPR034084">
    <property type="entry name" value="Thermitase-like_dom"/>
</dbReference>